<dbReference type="PANTHER" id="PTHR42977">
    <property type="entry name" value="HYDROLASE-RELATED"/>
    <property type="match status" value="1"/>
</dbReference>
<dbReference type="InterPro" id="IPR000073">
    <property type="entry name" value="AB_hydrolase_1"/>
</dbReference>
<dbReference type="RefSeq" id="WP_154790606.1">
    <property type="nucleotide sequence ID" value="NZ_WMBB01000013.1"/>
</dbReference>
<protein>
    <submittedName>
        <fullName evidence="3">Alpha/beta fold hydrolase</fullName>
    </submittedName>
</protein>
<dbReference type="SUPFAM" id="SSF53474">
    <property type="entry name" value="alpha/beta-Hydrolases"/>
    <property type="match status" value="1"/>
</dbReference>
<comment type="caution">
    <text evidence="3">The sequence shown here is derived from an EMBL/GenBank/DDBJ whole genome shotgun (WGS) entry which is preliminary data.</text>
</comment>
<dbReference type="GO" id="GO:0004301">
    <property type="term" value="F:epoxide hydrolase activity"/>
    <property type="evidence" value="ECO:0007669"/>
    <property type="project" value="TreeGrafter"/>
</dbReference>
<dbReference type="PRINTS" id="PR00111">
    <property type="entry name" value="ABHYDROLASE"/>
</dbReference>
<dbReference type="InterPro" id="IPR000639">
    <property type="entry name" value="Epox_hydrolase-like"/>
</dbReference>
<dbReference type="AlphaFoldDB" id="A0A6I3L5B5"/>
<evidence type="ECO:0000313" key="4">
    <source>
        <dbReference type="Proteomes" id="UP000432464"/>
    </source>
</evidence>
<gene>
    <name evidence="3" type="ORF">GLP40_25795</name>
</gene>
<dbReference type="PRINTS" id="PR00412">
    <property type="entry name" value="EPOXHYDRLASE"/>
</dbReference>
<dbReference type="InterPro" id="IPR051340">
    <property type="entry name" value="Haloalkane_dehalogenase"/>
</dbReference>
<keyword evidence="1 3" id="KW-0378">Hydrolase</keyword>
<dbReference type="NCBIfam" id="NF002043">
    <property type="entry name" value="PRK00870.1"/>
    <property type="match status" value="1"/>
</dbReference>
<dbReference type="Gene3D" id="3.40.50.1820">
    <property type="entry name" value="alpha/beta hydrolase"/>
    <property type="match status" value="1"/>
</dbReference>
<evidence type="ECO:0000313" key="3">
    <source>
        <dbReference type="EMBL" id="MTE16170.1"/>
    </source>
</evidence>
<accession>A0A6I3L5B5</accession>
<feature type="domain" description="AB hydrolase-1" evidence="2">
    <location>
        <begin position="48"/>
        <end position="285"/>
    </location>
</feature>
<organism evidence="3 4">
    <name type="scientific">Nocardia aurantiaca</name>
    <dbReference type="NCBI Taxonomy" id="2675850"/>
    <lineage>
        <taxon>Bacteria</taxon>
        <taxon>Bacillati</taxon>
        <taxon>Actinomycetota</taxon>
        <taxon>Actinomycetes</taxon>
        <taxon>Mycobacteriales</taxon>
        <taxon>Nocardiaceae</taxon>
        <taxon>Nocardia</taxon>
    </lineage>
</organism>
<name>A0A6I3L5B5_9NOCA</name>
<dbReference type="EMBL" id="WMBB01000013">
    <property type="protein sequence ID" value="MTE16170.1"/>
    <property type="molecule type" value="Genomic_DNA"/>
</dbReference>
<reference evidence="3 4" key="1">
    <citation type="submission" date="2019-11" db="EMBL/GenBank/DDBJ databases">
        <title>Nocardia sp. nov. CT2-14 isolated from soil.</title>
        <authorList>
            <person name="Kanchanasin P."/>
            <person name="Tanasupawat S."/>
            <person name="Yuki M."/>
            <person name="Kudo T."/>
        </authorList>
    </citation>
    <scope>NUCLEOTIDE SEQUENCE [LARGE SCALE GENOMIC DNA]</scope>
    <source>
        <strain evidence="3 4">CT2-14</strain>
    </source>
</reference>
<dbReference type="PANTHER" id="PTHR42977:SF3">
    <property type="entry name" value="AB HYDROLASE-1 DOMAIN-CONTAINING PROTEIN"/>
    <property type="match status" value="1"/>
</dbReference>
<dbReference type="Proteomes" id="UP000432464">
    <property type="component" value="Unassembled WGS sequence"/>
</dbReference>
<keyword evidence="4" id="KW-1185">Reference proteome</keyword>
<evidence type="ECO:0000259" key="2">
    <source>
        <dbReference type="Pfam" id="PF00561"/>
    </source>
</evidence>
<dbReference type="Pfam" id="PF00561">
    <property type="entry name" value="Abhydrolase_1"/>
    <property type="match status" value="1"/>
</dbReference>
<dbReference type="InterPro" id="IPR029058">
    <property type="entry name" value="AB_hydrolase_fold"/>
</dbReference>
<evidence type="ECO:0000256" key="1">
    <source>
        <dbReference type="ARBA" id="ARBA00022801"/>
    </source>
</evidence>
<sequence>MDTLRTPDERFAGLPQFPYAPRYAEVPDGEGGTMRMAWVEGGPSDAHPVLMLHGEPSWSFLYRRMIPILAAAGHRVICPDLVGFGRSDKPTRIEDHTYARHVEWVRTLVFDHLDLTEVTLVGQDWGGLIGLRLAAEHPDRFASLVVANTGLPTGDIPMPKVWWRFREAIRTQPTIDVGGFVQSGCRRPLDEAVRAAYDAPFPDDSYCAGPRALPGLVPTGPDDPAAPANRAAWATLCESPTPMLVAFSDSDPITGAMAPIFQREMRGAHGHDHPVIRDAGHFLQEDAGEELANQIVGFLRTIGAGRDPR</sequence>
<proteinExistence type="predicted"/>